<dbReference type="SUPFAM" id="SSF103025">
    <property type="entry name" value="Folate-binding domain"/>
    <property type="match status" value="1"/>
</dbReference>
<evidence type="ECO:0000256" key="7">
    <source>
        <dbReference type="RuleBase" id="RU003313"/>
    </source>
</evidence>
<feature type="binding site" evidence="6">
    <location>
        <position position="248"/>
    </location>
    <ligand>
        <name>Mg(2+)</name>
        <dbReference type="ChEBI" id="CHEBI:18420"/>
    </ligand>
</feature>
<feature type="binding site" evidence="6">
    <location>
        <begin position="223"/>
        <end position="228"/>
    </location>
    <ligand>
        <name>GTP</name>
        <dbReference type="ChEBI" id="CHEBI:37565"/>
    </ligand>
</feature>
<feature type="domain" description="G" evidence="8">
    <location>
        <begin position="215"/>
        <end position="305"/>
    </location>
</feature>
<feature type="binding site" evidence="6">
    <location>
        <position position="78"/>
    </location>
    <ligand>
        <name>(6S)-5-formyl-5,6,7,8-tetrahydrofolate</name>
        <dbReference type="ChEBI" id="CHEBI:57457"/>
    </ligand>
</feature>
<keyword evidence="12" id="KW-1185">Reference proteome</keyword>
<dbReference type="NCBIfam" id="TIGR00231">
    <property type="entry name" value="small_GTP"/>
    <property type="match status" value="1"/>
</dbReference>
<evidence type="ECO:0000256" key="1">
    <source>
        <dbReference type="ARBA" id="ARBA00011043"/>
    </source>
</evidence>
<keyword evidence="5 6" id="KW-0342">GTP-binding</keyword>
<dbReference type="Gene3D" id="3.40.50.300">
    <property type="entry name" value="P-loop containing nucleotide triphosphate hydrolases"/>
    <property type="match status" value="1"/>
</dbReference>
<dbReference type="NCBIfam" id="TIGR00450">
    <property type="entry name" value="mnmE_trmE_thdF"/>
    <property type="match status" value="1"/>
</dbReference>
<comment type="function">
    <text evidence="6">Exhibits a very high intrinsic GTPase hydrolysis rate. Involved in the addition of a carboxymethylaminomethyl (cmnm) group at the wobble position (U34) of certain tRNAs, forming tRNA-cmnm(5)s(2)U34.</text>
</comment>
<dbReference type="GO" id="GO:0016787">
    <property type="term" value="F:hydrolase activity"/>
    <property type="evidence" value="ECO:0007669"/>
    <property type="project" value="UniProtKB-KW"/>
</dbReference>
<dbReference type="InterPro" id="IPR027266">
    <property type="entry name" value="TrmE/GcvT-like"/>
</dbReference>
<dbReference type="InterPro" id="IPR027368">
    <property type="entry name" value="MnmE_dom2"/>
</dbReference>
<feature type="binding site" evidence="6">
    <location>
        <position position="247"/>
    </location>
    <ligand>
        <name>K(+)</name>
        <dbReference type="ChEBI" id="CHEBI:29103"/>
    </ligand>
</feature>
<dbReference type="InterPro" id="IPR025867">
    <property type="entry name" value="MnmE_helical"/>
</dbReference>
<dbReference type="CDD" id="cd14858">
    <property type="entry name" value="TrmE_N"/>
    <property type="match status" value="1"/>
</dbReference>
<dbReference type="SUPFAM" id="SSF116878">
    <property type="entry name" value="TrmE connector domain"/>
    <property type="match status" value="1"/>
</dbReference>
<name>A0ABT8SKK8_9CAUL</name>
<comment type="subcellular location">
    <subcellularLocation>
        <location evidence="6">Cytoplasm</location>
    </subcellularLocation>
</comment>
<comment type="cofactor">
    <cofactor evidence="6">
        <name>K(+)</name>
        <dbReference type="ChEBI" id="CHEBI:29103"/>
    </cofactor>
    <text evidence="6">Binds 1 potassium ion per subunit.</text>
</comment>
<comment type="caution">
    <text evidence="11">The sequence shown here is derived from an EMBL/GenBank/DDBJ whole genome shotgun (WGS) entry which is preliminary data.</text>
</comment>
<dbReference type="Pfam" id="PF10396">
    <property type="entry name" value="TrmE_N"/>
    <property type="match status" value="1"/>
</dbReference>
<feature type="binding site" evidence="6">
    <location>
        <position position="223"/>
    </location>
    <ligand>
        <name>K(+)</name>
        <dbReference type="ChEBI" id="CHEBI:29103"/>
    </ligand>
</feature>
<protein>
    <recommendedName>
        <fullName evidence="6">tRNA modification GTPase MnmE</fullName>
        <ecNumber evidence="6">3.6.-.-</ecNumber>
    </recommendedName>
</protein>
<sequence length="431" mass="45201">MRDTIFALATAPGRAALAVIRLSGPAAWEAAAALGATNLEPRQAHLRKLLEPNGEGLDEALVVGFRGPASFTGEDVVELHLHGGPAVVHAVTRALLGQGLRAAEPGEFARRAFEAGRLDLTQAEGIADLIDAESDAQRRQALGQLDGAMAGRAAAWRADLVRILARLEAAIDFPDEALPEDLASSMGGPISDLAQRLRQALSEGARGEAVRDGFQVALVGPPNAGKSTLFNGLLERDAAIVTDIPGTTRDVLEGALNLGGYRVVLFDTAGLRDTHDVVEAEGVRRARLRAETAHLRLHLRDGRTAETVDTGPADWWVRTRADMTGTRASGPRVFDTAPGPEGVAGLRQALAAHVAQSLSGSEFPAVTRARHARRLSMAIEALEQAGAALSIGPELAAEDVRAAAAALDGLTGRIGVEDVLDEVFSSFCIGK</sequence>
<dbReference type="InterPro" id="IPR018948">
    <property type="entry name" value="GTP-bd_TrmE_N"/>
</dbReference>
<dbReference type="RefSeq" id="WP_302109518.1">
    <property type="nucleotide sequence ID" value="NZ_JAUKTR010000002.1"/>
</dbReference>
<keyword evidence="3 6" id="KW-0547">Nucleotide-binding</keyword>
<dbReference type="InterPro" id="IPR027417">
    <property type="entry name" value="P-loop_NTPase"/>
</dbReference>
<dbReference type="InterPro" id="IPR006073">
    <property type="entry name" value="GTP-bd"/>
</dbReference>
<dbReference type="CDD" id="cd04164">
    <property type="entry name" value="trmE"/>
    <property type="match status" value="1"/>
</dbReference>
<feature type="binding site" evidence="6">
    <location>
        <begin position="267"/>
        <end position="270"/>
    </location>
    <ligand>
        <name>GTP</name>
        <dbReference type="ChEBI" id="CHEBI:37565"/>
    </ligand>
</feature>
<comment type="caution">
    <text evidence="6">Lacks conserved residue(s) required for the propagation of feature annotation.</text>
</comment>
<dbReference type="PANTHER" id="PTHR42714">
    <property type="entry name" value="TRNA MODIFICATION GTPASE GTPBP3"/>
    <property type="match status" value="1"/>
</dbReference>
<evidence type="ECO:0000256" key="4">
    <source>
        <dbReference type="ARBA" id="ARBA00022958"/>
    </source>
</evidence>
<feature type="binding site" evidence="6">
    <location>
        <position position="21"/>
    </location>
    <ligand>
        <name>(6S)-5-formyl-5,6,7,8-tetrahydrofolate</name>
        <dbReference type="ChEBI" id="CHEBI:57457"/>
    </ligand>
</feature>
<evidence type="ECO:0000259" key="10">
    <source>
        <dbReference type="Pfam" id="PF12631"/>
    </source>
</evidence>
<evidence type="ECO:0000256" key="5">
    <source>
        <dbReference type="ARBA" id="ARBA00023134"/>
    </source>
</evidence>
<keyword evidence="6" id="KW-0460">Magnesium</keyword>
<dbReference type="Gene3D" id="3.30.1360.120">
    <property type="entry name" value="Probable tRNA modification gtpase trme, domain 1"/>
    <property type="match status" value="1"/>
</dbReference>
<evidence type="ECO:0000256" key="6">
    <source>
        <dbReference type="HAMAP-Rule" id="MF_00379"/>
    </source>
</evidence>
<evidence type="ECO:0000313" key="12">
    <source>
        <dbReference type="Proteomes" id="UP001169063"/>
    </source>
</evidence>
<gene>
    <name evidence="6 11" type="primary">mnmE</name>
    <name evidence="6" type="synonym">trmE</name>
    <name evidence="11" type="ORF">Q0812_06595</name>
</gene>
<evidence type="ECO:0000256" key="3">
    <source>
        <dbReference type="ARBA" id="ARBA00022741"/>
    </source>
</evidence>
<feature type="domain" description="GTP-binding protein TrmE N-terminal" evidence="9">
    <location>
        <begin position="4"/>
        <end position="117"/>
    </location>
</feature>
<keyword evidence="2 6" id="KW-0819">tRNA processing</keyword>
<dbReference type="SUPFAM" id="SSF52540">
    <property type="entry name" value="P-loop containing nucleoside triphosphate hydrolases"/>
    <property type="match status" value="1"/>
</dbReference>
<feature type="binding site" evidence="6">
    <location>
        <begin position="242"/>
        <end position="248"/>
    </location>
    <ligand>
        <name>GTP</name>
        <dbReference type="ChEBI" id="CHEBI:37565"/>
    </ligand>
</feature>
<evidence type="ECO:0000313" key="11">
    <source>
        <dbReference type="EMBL" id="MDO1559095.1"/>
    </source>
</evidence>
<dbReference type="PANTHER" id="PTHR42714:SF2">
    <property type="entry name" value="TRNA MODIFICATION GTPASE GTPBP3, MITOCHONDRIAL"/>
    <property type="match status" value="1"/>
</dbReference>
<feature type="domain" description="MnmE helical" evidence="10">
    <location>
        <begin position="120"/>
        <end position="428"/>
    </location>
</feature>
<keyword evidence="6 11" id="KW-0378">Hydrolase</keyword>
<organism evidence="11 12">
    <name type="scientific">Peiella sedimenti</name>
    <dbReference type="NCBI Taxonomy" id="3061083"/>
    <lineage>
        <taxon>Bacteria</taxon>
        <taxon>Pseudomonadati</taxon>
        <taxon>Pseudomonadota</taxon>
        <taxon>Alphaproteobacteria</taxon>
        <taxon>Caulobacterales</taxon>
        <taxon>Caulobacteraceae</taxon>
        <taxon>Peiella</taxon>
    </lineage>
</organism>
<feature type="binding site" evidence="6">
    <location>
        <position position="117"/>
    </location>
    <ligand>
        <name>(6S)-5-formyl-5,6,7,8-tetrahydrofolate</name>
        <dbReference type="ChEBI" id="CHEBI:57457"/>
    </ligand>
</feature>
<dbReference type="InterPro" id="IPR004520">
    <property type="entry name" value="GTPase_MnmE"/>
</dbReference>
<feature type="binding site" evidence="6">
    <location>
        <position position="431"/>
    </location>
    <ligand>
        <name>(6S)-5-formyl-5,6,7,8-tetrahydrofolate</name>
        <dbReference type="ChEBI" id="CHEBI:57457"/>
    </ligand>
</feature>
<feature type="binding site" evidence="6">
    <location>
        <position position="227"/>
    </location>
    <ligand>
        <name>Mg(2+)</name>
        <dbReference type="ChEBI" id="CHEBI:18420"/>
    </ligand>
</feature>
<evidence type="ECO:0000259" key="8">
    <source>
        <dbReference type="Pfam" id="PF01926"/>
    </source>
</evidence>
<proteinExistence type="inferred from homology"/>
<evidence type="ECO:0000259" key="9">
    <source>
        <dbReference type="Pfam" id="PF10396"/>
    </source>
</evidence>
<keyword evidence="4 6" id="KW-0630">Potassium</keyword>
<dbReference type="InterPro" id="IPR005225">
    <property type="entry name" value="Small_GTP-bd"/>
</dbReference>
<dbReference type="NCBIfam" id="NF003661">
    <property type="entry name" value="PRK05291.1-3"/>
    <property type="match status" value="1"/>
</dbReference>
<reference evidence="11" key="1">
    <citation type="submission" date="2023-07" db="EMBL/GenBank/DDBJ databases">
        <title>Brevundimonas soil sp. nov., isolated from the soil of chemical plant.</title>
        <authorList>
            <person name="Wu N."/>
        </authorList>
    </citation>
    <scope>NUCLEOTIDE SEQUENCE</scope>
    <source>
        <strain evidence="11">XZ-24</strain>
    </source>
</reference>
<evidence type="ECO:0000256" key="2">
    <source>
        <dbReference type="ARBA" id="ARBA00022694"/>
    </source>
</evidence>
<dbReference type="InterPro" id="IPR031168">
    <property type="entry name" value="G_TrmE"/>
</dbReference>
<comment type="similarity">
    <text evidence="1 6 7">Belongs to the TRAFAC class TrmE-Era-EngA-EngB-Septin-like GTPase superfamily. TrmE GTPase family.</text>
</comment>
<comment type="subunit">
    <text evidence="6">Homodimer. Heterotetramer of two MnmE and two MnmG subunits.</text>
</comment>
<dbReference type="EMBL" id="JAUKTR010000002">
    <property type="protein sequence ID" value="MDO1559095.1"/>
    <property type="molecule type" value="Genomic_DNA"/>
</dbReference>
<dbReference type="Gene3D" id="1.20.120.430">
    <property type="entry name" value="tRNA modification GTPase MnmE domain 2"/>
    <property type="match status" value="1"/>
</dbReference>
<dbReference type="Pfam" id="PF01926">
    <property type="entry name" value="MMR_HSR1"/>
    <property type="match status" value="1"/>
</dbReference>
<accession>A0ABT8SKK8</accession>
<keyword evidence="6" id="KW-0963">Cytoplasm</keyword>
<dbReference type="Proteomes" id="UP001169063">
    <property type="component" value="Unassembled WGS sequence"/>
</dbReference>
<dbReference type="Pfam" id="PF12631">
    <property type="entry name" value="MnmE_helical"/>
    <property type="match status" value="1"/>
</dbReference>
<feature type="binding site" evidence="6">
    <location>
        <position position="244"/>
    </location>
    <ligand>
        <name>K(+)</name>
        <dbReference type="ChEBI" id="CHEBI:29103"/>
    </ligand>
</feature>
<dbReference type="EC" id="3.6.-.-" evidence="6"/>
<feature type="binding site" evidence="6">
    <location>
        <position position="242"/>
    </location>
    <ligand>
        <name>K(+)</name>
        <dbReference type="ChEBI" id="CHEBI:29103"/>
    </ligand>
</feature>
<keyword evidence="6" id="KW-0479">Metal-binding</keyword>
<dbReference type="HAMAP" id="MF_00379">
    <property type="entry name" value="GTPase_MnmE"/>
    <property type="match status" value="1"/>
</dbReference>